<dbReference type="AlphaFoldDB" id="A0A0N5C127"/>
<dbReference type="GO" id="GO:0012505">
    <property type="term" value="C:endomembrane system"/>
    <property type="evidence" value="ECO:0007669"/>
    <property type="project" value="TreeGrafter"/>
</dbReference>
<feature type="transmembrane region" description="Helical" evidence="7">
    <location>
        <begin position="392"/>
        <end position="412"/>
    </location>
</feature>
<keyword evidence="4 7" id="KW-1133">Transmembrane helix</keyword>
<accession>A0A0N5C127</accession>
<dbReference type="Proteomes" id="UP000046392">
    <property type="component" value="Unplaced"/>
</dbReference>
<evidence type="ECO:0000313" key="8">
    <source>
        <dbReference type="Proteomes" id="UP000046392"/>
    </source>
</evidence>
<dbReference type="PANTHER" id="PTHR21347">
    <property type="entry name" value="CLEFT LIP AND PALATE ASSOCIATED TRANSMEMBRANE PROTEIN-RELATED"/>
    <property type="match status" value="1"/>
</dbReference>
<evidence type="ECO:0000256" key="6">
    <source>
        <dbReference type="SAM" id="MobiDB-lite"/>
    </source>
</evidence>
<comment type="subcellular location">
    <subcellularLocation>
        <location evidence="1">Membrane</location>
        <topology evidence="1">Multi-pass membrane protein</topology>
    </subcellularLocation>
</comment>
<dbReference type="GO" id="GO:0016020">
    <property type="term" value="C:membrane"/>
    <property type="evidence" value="ECO:0007669"/>
    <property type="project" value="UniProtKB-SubCell"/>
</dbReference>
<dbReference type="InterPro" id="IPR008429">
    <property type="entry name" value="CLPTM1"/>
</dbReference>
<name>A0A0N5C127_STREA</name>
<comment type="similarity">
    <text evidence="2">Belongs to the CLPTM1 family.</text>
</comment>
<keyword evidence="3 7" id="KW-0812">Transmembrane</keyword>
<sequence length="630" mass="73064">MADGTVNTVGVGGTQDGGAPEEGAGTWGIVKSMIKRMIFFYFISNIMKSFFGGNQSTSTPGKPGAVSNIVGMNVFQLNQPLDFYMYLSNSDSVFRDFDNEDALFWKHKGFRYGDWEEFNPDGYITHSKTFETPEYGDWEEFNPDGYITHSKTFETPEYLQKNGSIFLHVFVTKSAGSPNPKSRLYQRHETIYGVHKINKYKKKHYKRTANLLTGKSDIPEDELLKADKMKYEILNFWHPNLTVNLVYDFTQLTPNALPAPFDKYIKFDEKTRTYKPVLYFNSYWNLNSEYSPINETVKEVTLSLTFQPLSFFKFQMYASQSEKSQWQSLLGGDVMGDGDDDGQDSIKTALLETNVYLLGITVVVSILHTIFEMLAFKNDIQFWKDKKSVEGLSVRTVLMNTVQQFIMLLYIIDNDTNFMIRISGFVGLGIELWKIPKCMNVSIDYENKLFGVIPKIKLEDKGTYVESSTAEYDALAFKYLSWVCFPLLGGYAVYSLIYQEQKGWYSWVLNMLYGYLLTFGFIMMTPQLFINYKLKSVSHLPWRMLTYKFINTFIDDLFAFVIKLPILYRIGCFRDDIIFLIYLYQRWIYRVDPKRVNEYGVSGEQLASMENKDEEVKAVENVEEESKKDR</sequence>
<feature type="region of interest" description="Disordered" evidence="6">
    <location>
        <begin position="1"/>
        <end position="20"/>
    </location>
</feature>
<keyword evidence="5 7" id="KW-0472">Membrane</keyword>
<feature type="compositionally biased region" description="Basic and acidic residues" evidence="6">
    <location>
        <begin position="610"/>
        <end position="630"/>
    </location>
</feature>
<dbReference type="Pfam" id="PF05602">
    <property type="entry name" value="CLPTM1"/>
    <property type="match status" value="1"/>
</dbReference>
<dbReference type="WBParaSite" id="SPAL_0001170500.1">
    <property type="protein sequence ID" value="SPAL_0001170500.1"/>
    <property type="gene ID" value="SPAL_0001170500"/>
</dbReference>
<feature type="transmembrane region" description="Helical" evidence="7">
    <location>
        <begin position="355"/>
        <end position="371"/>
    </location>
</feature>
<feature type="transmembrane region" description="Helical" evidence="7">
    <location>
        <begin position="504"/>
        <end position="524"/>
    </location>
</feature>
<evidence type="ECO:0000313" key="9">
    <source>
        <dbReference type="WBParaSite" id="SPAL_0001170500.1"/>
    </source>
</evidence>
<organism evidence="8 9">
    <name type="scientific">Strongyloides papillosus</name>
    <name type="common">Intestinal threadworm</name>
    <dbReference type="NCBI Taxonomy" id="174720"/>
    <lineage>
        <taxon>Eukaryota</taxon>
        <taxon>Metazoa</taxon>
        <taxon>Ecdysozoa</taxon>
        <taxon>Nematoda</taxon>
        <taxon>Chromadorea</taxon>
        <taxon>Rhabditida</taxon>
        <taxon>Tylenchina</taxon>
        <taxon>Panagrolaimomorpha</taxon>
        <taxon>Strongyloidoidea</taxon>
        <taxon>Strongyloididae</taxon>
        <taxon>Strongyloides</taxon>
    </lineage>
</organism>
<evidence type="ECO:0000256" key="1">
    <source>
        <dbReference type="ARBA" id="ARBA00004141"/>
    </source>
</evidence>
<proteinExistence type="inferred from homology"/>
<feature type="transmembrane region" description="Helical" evidence="7">
    <location>
        <begin position="479"/>
        <end position="498"/>
    </location>
</feature>
<reference evidence="9" key="1">
    <citation type="submission" date="2017-02" db="UniProtKB">
        <authorList>
            <consortium name="WormBaseParasite"/>
        </authorList>
    </citation>
    <scope>IDENTIFICATION</scope>
</reference>
<evidence type="ECO:0000256" key="2">
    <source>
        <dbReference type="ARBA" id="ARBA00009310"/>
    </source>
</evidence>
<evidence type="ECO:0000256" key="7">
    <source>
        <dbReference type="SAM" id="Phobius"/>
    </source>
</evidence>
<dbReference type="PANTHER" id="PTHR21347:SF14">
    <property type="entry name" value="LIPID SCRAMBLASE CLPTM1-RELATED"/>
    <property type="match status" value="1"/>
</dbReference>
<dbReference type="STRING" id="174720.A0A0N5C127"/>
<feature type="region of interest" description="Disordered" evidence="6">
    <location>
        <begin position="609"/>
        <end position="630"/>
    </location>
</feature>
<evidence type="ECO:0000256" key="3">
    <source>
        <dbReference type="ARBA" id="ARBA00022692"/>
    </source>
</evidence>
<keyword evidence="8" id="KW-1185">Reference proteome</keyword>
<protein>
    <submittedName>
        <fullName evidence="9">Cleft lip and palate associated transmembrane protein 1</fullName>
    </submittedName>
</protein>
<evidence type="ECO:0000256" key="5">
    <source>
        <dbReference type="ARBA" id="ARBA00023136"/>
    </source>
</evidence>
<evidence type="ECO:0000256" key="4">
    <source>
        <dbReference type="ARBA" id="ARBA00022989"/>
    </source>
</evidence>